<feature type="region of interest" description="Disordered" evidence="1">
    <location>
        <begin position="84"/>
        <end position="105"/>
    </location>
</feature>
<dbReference type="EMBL" id="JAKLMC020000022">
    <property type="protein sequence ID" value="KAK5951086.1"/>
    <property type="molecule type" value="Genomic_DNA"/>
</dbReference>
<dbReference type="AlphaFoldDB" id="A0AAN8F4G4"/>
<sequence>MAVIQESMIMIKKMGRNVGPAVAQGALDYLKKALVDLRNACKNPDPDVPKQMIESTLRFAAKTEMRCQGHTQRLLGQDPIDLARSRKRPNDVPQPFRKSKKEKKAARKAADLAAQAAIEKVTGRYATRLAAREAAAEPAGYSISTEVIDLTANSSEDDTHMLSSKADATLTTTPPVAALHANSRDIISSHQPEKNDEKTVQTDSDQPNNKEDHIDNPEEKLRLISKEQNSIVSLHSGLPETTEKADAISCSSTEDIRIGGGRNETDVMRDLLQSATEQADISFFRGKDGFLNALVEVSMARRDHELWYDPSMDFKEDLLP</sequence>
<feature type="compositionally biased region" description="Basic and acidic residues" evidence="1">
    <location>
        <begin position="191"/>
        <end position="200"/>
    </location>
</feature>
<accession>A0AAN8F4G4</accession>
<evidence type="ECO:0000313" key="3">
    <source>
        <dbReference type="Proteomes" id="UP001316803"/>
    </source>
</evidence>
<dbReference type="Proteomes" id="UP001316803">
    <property type="component" value="Unassembled WGS sequence"/>
</dbReference>
<keyword evidence="3" id="KW-1185">Reference proteome</keyword>
<comment type="caution">
    <text evidence="2">The sequence shown here is derived from an EMBL/GenBank/DDBJ whole genome shotgun (WGS) entry which is preliminary data.</text>
</comment>
<organism evidence="2 3">
    <name type="scientific">Knufia fluminis</name>
    <dbReference type="NCBI Taxonomy" id="191047"/>
    <lineage>
        <taxon>Eukaryota</taxon>
        <taxon>Fungi</taxon>
        <taxon>Dikarya</taxon>
        <taxon>Ascomycota</taxon>
        <taxon>Pezizomycotina</taxon>
        <taxon>Eurotiomycetes</taxon>
        <taxon>Chaetothyriomycetidae</taxon>
        <taxon>Chaetothyriales</taxon>
        <taxon>Trichomeriaceae</taxon>
        <taxon>Knufia</taxon>
    </lineage>
</organism>
<proteinExistence type="predicted"/>
<evidence type="ECO:0000256" key="1">
    <source>
        <dbReference type="SAM" id="MobiDB-lite"/>
    </source>
</evidence>
<reference evidence="2 3" key="1">
    <citation type="submission" date="2022-12" db="EMBL/GenBank/DDBJ databases">
        <title>Genomic features and morphological characterization of a novel Knufia sp. strain isolated from spacecraft assembly facility.</title>
        <authorList>
            <person name="Teixeira M."/>
            <person name="Chander A.M."/>
            <person name="Stajich J.E."/>
            <person name="Venkateswaran K."/>
        </authorList>
    </citation>
    <scope>NUCLEOTIDE SEQUENCE [LARGE SCALE GENOMIC DNA]</scope>
    <source>
        <strain evidence="2 3">FJI-L2-BK-P2</strain>
    </source>
</reference>
<evidence type="ECO:0000313" key="2">
    <source>
        <dbReference type="EMBL" id="KAK5951086.1"/>
    </source>
</evidence>
<feature type="region of interest" description="Disordered" evidence="1">
    <location>
        <begin position="188"/>
        <end position="216"/>
    </location>
</feature>
<name>A0AAN8F4G4_9EURO</name>
<protein>
    <submittedName>
        <fullName evidence="2">Uncharacterized protein</fullName>
    </submittedName>
</protein>
<gene>
    <name evidence="2" type="ORF">OHC33_007839</name>
</gene>